<dbReference type="Proteomes" id="UP000054107">
    <property type="component" value="Unassembled WGS sequence"/>
</dbReference>
<dbReference type="EMBL" id="LN718913">
    <property type="protein sequence ID" value="CEP06960.1"/>
    <property type="molecule type" value="Genomic_DNA"/>
</dbReference>
<keyword evidence="4" id="KW-1185">Reference proteome</keyword>
<gene>
    <name evidence="3" type="primary">PARPA_00223.1 scaffold 547</name>
</gene>
<dbReference type="Gene3D" id="1.25.40.990">
    <property type="match status" value="1"/>
</dbReference>
<protein>
    <recommendedName>
        <fullName evidence="2">SAC3/GANP/THP3 conserved domain-containing protein</fullName>
    </recommendedName>
</protein>
<dbReference type="GO" id="GO:0006406">
    <property type="term" value="P:mRNA export from nucleus"/>
    <property type="evidence" value="ECO:0007669"/>
    <property type="project" value="TreeGrafter"/>
</dbReference>
<evidence type="ECO:0000313" key="3">
    <source>
        <dbReference type="EMBL" id="CEP06960.1"/>
    </source>
</evidence>
<dbReference type="OrthoDB" id="264795at2759"/>
<evidence type="ECO:0000313" key="4">
    <source>
        <dbReference type="Proteomes" id="UP000054107"/>
    </source>
</evidence>
<dbReference type="PANTHER" id="PTHR12436:SF3">
    <property type="entry name" value="GERMINAL-CENTER ASSOCIATED NUCLEAR PROTEIN"/>
    <property type="match status" value="1"/>
</dbReference>
<dbReference type="GO" id="GO:0070390">
    <property type="term" value="C:transcription export complex 2"/>
    <property type="evidence" value="ECO:0007669"/>
    <property type="project" value="TreeGrafter"/>
</dbReference>
<dbReference type="STRING" id="35722.A0A0B7MUL5"/>
<dbReference type="Pfam" id="PF03399">
    <property type="entry name" value="SAC3_GANP"/>
    <property type="match status" value="1"/>
</dbReference>
<dbReference type="AlphaFoldDB" id="A0A0B7MUL5"/>
<sequence length="830" mass="97366">LKKKRLQERQRAIEDGLLPDPDNPTKLNEAISFRGTCTFKCPKFEIAERDYQNLLEPFEKDENGNVDPKKCVKAYRRSAAGVEQPLPSDVRTPETLTKTLDYLINTTLSTSLLEQCHAFIRDRTRSIRQDFTLQDIRDITAVAAHERIARFHILSLHEMCEVSQFSMQQEMEQLNKVLLSLIEFYDDLRLQGIESENEAEFRAYFLLSHLRDQDLVRQAQTLPIHIFRHPYMTQALKLHALSQRNNEIMETSSRRNKPENIEACQNFYSKLFKLIADHSTPFLMACVMECHFADIRKGALKAMNSSYMARAGGVEAEHIRKVLAYDTLKQLLEEVTLYGIPLDMSLGVPTICFGQKHFRIKTPVFREPLSNPAQTRSWKLVESKKHKTSLSDIVNGEDTKKAMNGNHLNQANTMTLATASLLPPLKGQTRVDDKFQQPVEQNQKLMELEAMRARTAEAEARLVQERQKVEAAIEKKRQEEVEKQALIREEKQRIQKEQQEEKERKRREIEQTRNEILRREEQERARKEQERIHRKEAERREQEQRAERIRIEKEAAEAARQEKLRCEKIAQLAEKLQRKRIARTKALIEQAMAPCIRRARERIQERDKQAIKRSQKWHFELCVGTINPYSSLTVSALRPLHCTPEGIKKRVRHCMLAEQCALENVKEPLEDHQAAIWQTETFSLNIYPRIRDKIAQQDEQQEWQLLVQVADDRFDTSHWFRKKFGLDDEFHSRRDRFKNLIITSRTITSDFDLPSKWVEETGAIIFSLPETDYEKTPEEITNYWSENKQRLDKLTADVRKYNPGKRVPILFTYFPDHLNTESTLTKASFF</sequence>
<dbReference type="InterPro" id="IPR045107">
    <property type="entry name" value="SAC3/GANP/THP3"/>
</dbReference>
<organism evidence="3 4">
    <name type="scientific">Parasitella parasitica</name>
    <dbReference type="NCBI Taxonomy" id="35722"/>
    <lineage>
        <taxon>Eukaryota</taxon>
        <taxon>Fungi</taxon>
        <taxon>Fungi incertae sedis</taxon>
        <taxon>Mucoromycota</taxon>
        <taxon>Mucoromycotina</taxon>
        <taxon>Mucoromycetes</taxon>
        <taxon>Mucorales</taxon>
        <taxon>Mucorineae</taxon>
        <taxon>Mucoraceae</taxon>
        <taxon>Parasitella</taxon>
    </lineage>
</organism>
<evidence type="ECO:0000259" key="2">
    <source>
        <dbReference type="Pfam" id="PF03399"/>
    </source>
</evidence>
<feature type="region of interest" description="Disordered" evidence="1">
    <location>
        <begin position="520"/>
        <end position="546"/>
    </location>
</feature>
<dbReference type="GO" id="GO:0005737">
    <property type="term" value="C:cytoplasm"/>
    <property type="evidence" value="ECO:0007669"/>
    <property type="project" value="TreeGrafter"/>
</dbReference>
<proteinExistence type="predicted"/>
<dbReference type="PANTHER" id="PTHR12436">
    <property type="entry name" value="80 KDA MCM3-ASSOCIATED PROTEIN"/>
    <property type="match status" value="1"/>
</dbReference>
<name>A0A0B7MUL5_9FUNG</name>
<feature type="non-terminal residue" evidence="3">
    <location>
        <position position="1"/>
    </location>
</feature>
<evidence type="ECO:0000256" key="1">
    <source>
        <dbReference type="SAM" id="MobiDB-lite"/>
    </source>
</evidence>
<feature type="domain" description="SAC3/GANP/THP3 conserved" evidence="2">
    <location>
        <begin position="41"/>
        <end position="342"/>
    </location>
</feature>
<accession>A0A0B7MUL5</accession>
<reference evidence="3 4" key="1">
    <citation type="submission" date="2014-09" db="EMBL/GenBank/DDBJ databases">
        <authorList>
            <person name="Ellenberger Sabrina"/>
        </authorList>
    </citation>
    <scope>NUCLEOTIDE SEQUENCE [LARGE SCALE GENOMIC DNA]</scope>
    <source>
        <strain evidence="3 4">CBS 412.66</strain>
    </source>
</reference>
<dbReference type="InterPro" id="IPR005062">
    <property type="entry name" value="SAC3/GANP/THP3_conserved"/>
</dbReference>